<sequence>MMETQSPLTSPDGSSNGNPPERCPRPLYSRDTTQEGHNISYKVKEEIKKEDDKADVMEFSGRHRDPFKNVKREPFSDTNPPERCPQYSQAYTQENHSICHLDQGEELKIKVEVKEEEEGALVSVYQQSMEEGGPLYSRDSITEDLNISHHDQGEELKGIKSEIKEEEETLLSGDQKSIETDGPLYFRDSIQKDHNSTHDQDGNRKDIKAEVKEEEEEWWVSGDQQEEGEMNMKSKQEESSLHMDTNGCDVRNTSERPLLLFADCNSEDNVITQDPPGGNPNTQNIHHRASCPETSMDPSDQGQSSDQSNTISANIHLRSHTEDRTKDPSNPMESSLLHEGVNQGENLFSCSECGKCFTRKGALMKHQRIHSNERMFPCLECGKCFKHQCNFLRHQKIHTGERPHSCTECGKSFTHKGDLIGHQRIHTGERPY</sequence>
<evidence type="ECO:0000256" key="3">
    <source>
        <dbReference type="ARBA" id="ARBA00022723"/>
    </source>
</evidence>
<accession>A0A2G9RZ02</accession>
<dbReference type="PANTHER" id="PTHR23226">
    <property type="entry name" value="ZINC FINGER AND SCAN DOMAIN-CONTAINING"/>
    <property type="match status" value="1"/>
</dbReference>
<evidence type="ECO:0000313" key="15">
    <source>
        <dbReference type="Proteomes" id="UP000228934"/>
    </source>
</evidence>
<feature type="domain" description="C2H2-type" evidence="13">
    <location>
        <begin position="376"/>
        <end position="403"/>
    </location>
</feature>
<dbReference type="FunFam" id="3.30.160.60:FF:002090">
    <property type="entry name" value="Zinc finger protein 473"/>
    <property type="match status" value="1"/>
</dbReference>
<keyword evidence="5 11" id="KW-0863">Zinc-finger</keyword>
<keyword evidence="15" id="KW-1185">Reference proteome</keyword>
<feature type="region of interest" description="Disordered" evidence="12">
    <location>
        <begin position="269"/>
        <end position="333"/>
    </location>
</feature>
<evidence type="ECO:0000256" key="4">
    <source>
        <dbReference type="ARBA" id="ARBA00022737"/>
    </source>
</evidence>
<feature type="compositionally biased region" description="Acidic residues" evidence="12">
    <location>
        <begin position="212"/>
        <end position="229"/>
    </location>
</feature>
<evidence type="ECO:0000256" key="7">
    <source>
        <dbReference type="ARBA" id="ARBA00023015"/>
    </source>
</evidence>
<evidence type="ECO:0000256" key="10">
    <source>
        <dbReference type="ARBA" id="ARBA00023242"/>
    </source>
</evidence>
<protein>
    <recommendedName>
        <fullName evidence="13">C2H2-type domain-containing protein</fullName>
    </recommendedName>
</protein>
<keyword evidence="8" id="KW-0238">DNA-binding</keyword>
<evidence type="ECO:0000259" key="13">
    <source>
        <dbReference type="PROSITE" id="PS50157"/>
    </source>
</evidence>
<organism evidence="14 15">
    <name type="scientific">Aquarana catesbeiana</name>
    <name type="common">American bullfrog</name>
    <name type="synonym">Rana catesbeiana</name>
    <dbReference type="NCBI Taxonomy" id="8400"/>
    <lineage>
        <taxon>Eukaryota</taxon>
        <taxon>Metazoa</taxon>
        <taxon>Chordata</taxon>
        <taxon>Craniata</taxon>
        <taxon>Vertebrata</taxon>
        <taxon>Euteleostomi</taxon>
        <taxon>Amphibia</taxon>
        <taxon>Batrachia</taxon>
        <taxon>Anura</taxon>
        <taxon>Neobatrachia</taxon>
        <taxon>Ranoidea</taxon>
        <taxon>Ranidae</taxon>
        <taxon>Aquarana</taxon>
    </lineage>
</organism>
<dbReference type="PROSITE" id="PS00028">
    <property type="entry name" value="ZINC_FINGER_C2H2_1"/>
    <property type="match status" value="3"/>
</dbReference>
<dbReference type="PANTHER" id="PTHR23226:SF379">
    <property type="entry name" value="C2H2-TYPE DOMAIN-CONTAINING PROTEIN"/>
    <property type="match status" value="1"/>
</dbReference>
<feature type="compositionally biased region" description="Basic and acidic residues" evidence="12">
    <location>
        <begin position="189"/>
        <end position="211"/>
    </location>
</feature>
<dbReference type="FunFam" id="3.30.160.60:FF:000812">
    <property type="entry name" value="zinc finger protein 23 isoform X2"/>
    <property type="match status" value="1"/>
</dbReference>
<dbReference type="EMBL" id="KV928320">
    <property type="protein sequence ID" value="PIO33044.1"/>
    <property type="molecule type" value="Genomic_DNA"/>
</dbReference>
<feature type="compositionally biased region" description="Basic and acidic residues" evidence="12">
    <location>
        <begin position="42"/>
        <end position="75"/>
    </location>
</feature>
<dbReference type="SMART" id="SM00355">
    <property type="entry name" value="ZnF_C2H2"/>
    <property type="match status" value="3"/>
</dbReference>
<feature type="compositionally biased region" description="Polar residues" evidence="12">
    <location>
        <begin position="1"/>
        <end position="18"/>
    </location>
</feature>
<dbReference type="GO" id="GO:0000978">
    <property type="term" value="F:RNA polymerase II cis-regulatory region sequence-specific DNA binding"/>
    <property type="evidence" value="ECO:0007669"/>
    <property type="project" value="TreeGrafter"/>
</dbReference>
<evidence type="ECO:0000313" key="14">
    <source>
        <dbReference type="EMBL" id="PIO33044.1"/>
    </source>
</evidence>
<keyword evidence="3" id="KW-0479">Metal-binding</keyword>
<feature type="domain" description="C2H2-type" evidence="13">
    <location>
        <begin position="348"/>
        <end position="375"/>
    </location>
</feature>
<evidence type="ECO:0000256" key="12">
    <source>
        <dbReference type="SAM" id="MobiDB-lite"/>
    </source>
</evidence>
<keyword evidence="10" id="KW-0539">Nucleus</keyword>
<dbReference type="PROSITE" id="PS50157">
    <property type="entry name" value="ZINC_FINGER_C2H2_2"/>
    <property type="match status" value="3"/>
</dbReference>
<evidence type="ECO:0000256" key="1">
    <source>
        <dbReference type="ARBA" id="ARBA00004123"/>
    </source>
</evidence>
<dbReference type="Gene3D" id="3.30.160.60">
    <property type="entry name" value="Classic Zinc Finger"/>
    <property type="match status" value="3"/>
</dbReference>
<keyword evidence="6" id="KW-0862">Zinc</keyword>
<gene>
    <name evidence="14" type="ORF">AB205_0121720</name>
</gene>
<evidence type="ECO:0000256" key="6">
    <source>
        <dbReference type="ARBA" id="ARBA00022833"/>
    </source>
</evidence>
<dbReference type="Pfam" id="PF00096">
    <property type="entry name" value="zf-C2H2"/>
    <property type="match status" value="3"/>
</dbReference>
<feature type="region of interest" description="Disordered" evidence="12">
    <location>
        <begin position="1"/>
        <end position="86"/>
    </location>
</feature>
<evidence type="ECO:0000256" key="8">
    <source>
        <dbReference type="ARBA" id="ARBA00023125"/>
    </source>
</evidence>
<evidence type="ECO:0000256" key="9">
    <source>
        <dbReference type="ARBA" id="ARBA00023163"/>
    </source>
</evidence>
<dbReference type="AlphaFoldDB" id="A0A2G9RZ02"/>
<keyword evidence="4" id="KW-0677">Repeat</keyword>
<dbReference type="InterPro" id="IPR036236">
    <property type="entry name" value="Znf_C2H2_sf"/>
</dbReference>
<feature type="domain" description="C2H2-type" evidence="13">
    <location>
        <begin position="404"/>
        <end position="431"/>
    </location>
</feature>
<dbReference type="InterPro" id="IPR013087">
    <property type="entry name" value="Znf_C2H2_type"/>
</dbReference>
<name>A0A2G9RZ02_AQUCT</name>
<feature type="compositionally biased region" description="Basic and acidic residues" evidence="12">
    <location>
        <begin position="230"/>
        <end position="241"/>
    </location>
</feature>
<comment type="similarity">
    <text evidence="2">Belongs to the krueppel C2H2-type zinc-finger protein family.</text>
</comment>
<evidence type="ECO:0000256" key="2">
    <source>
        <dbReference type="ARBA" id="ARBA00006991"/>
    </source>
</evidence>
<feature type="compositionally biased region" description="Low complexity" evidence="12">
    <location>
        <begin position="295"/>
        <end position="308"/>
    </location>
</feature>
<dbReference type="FunFam" id="3.30.160.60:FF:000739">
    <property type="entry name" value="Zgc:171418 protein"/>
    <property type="match status" value="1"/>
</dbReference>
<dbReference type="GO" id="GO:0000981">
    <property type="term" value="F:DNA-binding transcription factor activity, RNA polymerase II-specific"/>
    <property type="evidence" value="ECO:0007669"/>
    <property type="project" value="TreeGrafter"/>
</dbReference>
<dbReference type="GO" id="GO:0005634">
    <property type="term" value="C:nucleus"/>
    <property type="evidence" value="ECO:0007669"/>
    <property type="project" value="UniProtKB-SubCell"/>
</dbReference>
<feature type="non-terminal residue" evidence="14">
    <location>
        <position position="432"/>
    </location>
</feature>
<dbReference type="Proteomes" id="UP000228934">
    <property type="component" value="Unassembled WGS sequence"/>
</dbReference>
<feature type="region of interest" description="Disordered" evidence="12">
    <location>
        <begin position="150"/>
        <end position="250"/>
    </location>
</feature>
<evidence type="ECO:0000256" key="5">
    <source>
        <dbReference type="ARBA" id="ARBA00022771"/>
    </source>
</evidence>
<feature type="compositionally biased region" description="Basic and acidic residues" evidence="12">
    <location>
        <begin position="150"/>
        <end position="163"/>
    </location>
</feature>
<evidence type="ECO:0000256" key="11">
    <source>
        <dbReference type="PROSITE-ProRule" id="PRU00042"/>
    </source>
</evidence>
<keyword evidence="7" id="KW-0805">Transcription regulation</keyword>
<dbReference type="OrthoDB" id="3437960at2759"/>
<dbReference type="SUPFAM" id="SSF57667">
    <property type="entry name" value="beta-beta-alpha zinc fingers"/>
    <property type="match status" value="2"/>
</dbReference>
<dbReference type="GO" id="GO:0008270">
    <property type="term" value="F:zinc ion binding"/>
    <property type="evidence" value="ECO:0007669"/>
    <property type="project" value="UniProtKB-KW"/>
</dbReference>
<proteinExistence type="inferred from homology"/>
<reference evidence="15" key="1">
    <citation type="journal article" date="2017" name="Nat. Commun.">
        <title>The North American bullfrog draft genome provides insight into hormonal regulation of long noncoding RNA.</title>
        <authorList>
            <person name="Hammond S.A."/>
            <person name="Warren R.L."/>
            <person name="Vandervalk B.P."/>
            <person name="Kucuk E."/>
            <person name="Khan H."/>
            <person name="Gibb E.A."/>
            <person name="Pandoh P."/>
            <person name="Kirk H."/>
            <person name="Zhao Y."/>
            <person name="Jones M."/>
            <person name="Mungall A.J."/>
            <person name="Coope R."/>
            <person name="Pleasance S."/>
            <person name="Moore R.A."/>
            <person name="Holt R.A."/>
            <person name="Round J.M."/>
            <person name="Ohora S."/>
            <person name="Walle B.V."/>
            <person name="Veldhoen N."/>
            <person name="Helbing C.C."/>
            <person name="Birol I."/>
        </authorList>
    </citation>
    <scope>NUCLEOTIDE SEQUENCE [LARGE SCALE GENOMIC DNA]</scope>
</reference>
<comment type="subcellular location">
    <subcellularLocation>
        <location evidence="1">Nucleus</location>
    </subcellularLocation>
</comment>
<keyword evidence="9" id="KW-0804">Transcription</keyword>